<dbReference type="Gene3D" id="1.10.3210.10">
    <property type="entry name" value="Hypothetical protein af1432"/>
    <property type="match status" value="1"/>
</dbReference>
<keyword evidence="3" id="KW-1185">Reference proteome</keyword>
<dbReference type="Proteomes" id="UP000830055">
    <property type="component" value="Chromosome"/>
</dbReference>
<dbReference type="PROSITE" id="PS51833">
    <property type="entry name" value="HDOD"/>
    <property type="match status" value="1"/>
</dbReference>
<evidence type="ECO:0000313" key="3">
    <source>
        <dbReference type="Proteomes" id="UP000830055"/>
    </source>
</evidence>
<dbReference type="PANTHER" id="PTHR33525:SF4">
    <property type="entry name" value="CYCLIC DI-GMP PHOSPHODIESTERASE CDGJ"/>
    <property type="match status" value="1"/>
</dbReference>
<protein>
    <recommendedName>
        <fullName evidence="1">HDOD domain-containing protein</fullName>
    </recommendedName>
</protein>
<proteinExistence type="predicted"/>
<dbReference type="EMBL" id="AP025516">
    <property type="protein sequence ID" value="BDD89314.1"/>
    <property type="molecule type" value="Genomic_DNA"/>
</dbReference>
<evidence type="ECO:0000259" key="1">
    <source>
        <dbReference type="PROSITE" id="PS51833"/>
    </source>
</evidence>
<reference evidence="2 3" key="1">
    <citation type="submission" date="2022-01" db="EMBL/GenBank/DDBJ databases">
        <title>Desulfofustis limnae sp. nov., a novel mesophilic sulfate-reducing bacterium isolated from marsh soil.</title>
        <authorList>
            <person name="Watanabe M."/>
            <person name="Takahashi A."/>
            <person name="Kojima H."/>
            <person name="Fukui M."/>
        </authorList>
    </citation>
    <scope>NUCLEOTIDE SEQUENCE [LARGE SCALE GENOMIC DNA]</scope>
    <source>
        <strain evidence="2 3">PPLL</strain>
    </source>
</reference>
<evidence type="ECO:0000313" key="2">
    <source>
        <dbReference type="EMBL" id="BDD89314.1"/>
    </source>
</evidence>
<dbReference type="Pfam" id="PF08668">
    <property type="entry name" value="HDOD"/>
    <property type="match status" value="1"/>
</dbReference>
<name>A0ABN6M8Y1_9BACT</name>
<organism evidence="2 3">
    <name type="scientific">Desulfofustis limnaeus</name>
    <dbReference type="NCBI Taxonomy" id="2740163"/>
    <lineage>
        <taxon>Bacteria</taxon>
        <taxon>Pseudomonadati</taxon>
        <taxon>Thermodesulfobacteriota</taxon>
        <taxon>Desulfobulbia</taxon>
        <taxon>Desulfobulbales</taxon>
        <taxon>Desulfocapsaceae</taxon>
        <taxon>Desulfofustis</taxon>
    </lineage>
</organism>
<dbReference type="PANTHER" id="PTHR33525">
    <property type="match status" value="1"/>
</dbReference>
<dbReference type="InterPro" id="IPR052340">
    <property type="entry name" value="RNase_Y/CdgJ"/>
</dbReference>
<sequence>MKLCRSDTSSLDDIAQLVQVDPTLSAEILKYANSAFLATGAQVASVQRAAVKLGMQTISRLALCLSLFASNRQGRCRGFDYSGFWSASLARAVAGKALARRSGSFDPDELFSCALLSHMGELVLASIFPEEYEIILNEQTSAEERRTMERLRFDIDSAELAAELFLDWGLPAPFALAAAFHEELETSELGESTTRKAAELLHLACRISLLCQGFRPAIDWFEETETMAAKLIGTTEKLSTVVDAITSQWQEWGKTFALPTRSCPPYDEIRNG</sequence>
<dbReference type="SUPFAM" id="SSF109604">
    <property type="entry name" value="HD-domain/PDEase-like"/>
    <property type="match status" value="1"/>
</dbReference>
<feature type="domain" description="HDOD" evidence="1">
    <location>
        <begin position="1"/>
        <end position="184"/>
    </location>
</feature>
<dbReference type="InterPro" id="IPR013976">
    <property type="entry name" value="HDOD"/>
</dbReference>
<accession>A0ABN6M8Y1</accession>
<gene>
    <name evidence="2" type="ORF">DPPLL_36790</name>
</gene>